<organism evidence="1 2">
    <name type="scientific">Sphingobacterium haloxyli</name>
    <dbReference type="NCBI Taxonomy" id="2100533"/>
    <lineage>
        <taxon>Bacteria</taxon>
        <taxon>Pseudomonadati</taxon>
        <taxon>Bacteroidota</taxon>
        <taxon>Sphingobacteriia</taxon>
        <taxon>Sphingobacteriales</taxon>
        <taxon>Sphingobacteriaceae</taxon>
        <taxon>Sphingobacterium</taxon>
    </lineage>
</organism>
<gene>
    <name evidence="1" type="ORF">C5745_17565</name>
</gene>
<reference evidence="1 2" key="1">
    <citation type="submission" date="2018-02" db="EMBL/GenBank/DDBJ databases">
        <title>The draft genome of Sphingobacterium sp. 5JN-11.</title>
        <authorList>
            <person name="Liu L."/>
            <person name="Li L."/>
            <person name="Liang L."/>
            <person name="Zhang X."/>
            <person name="Wang T."/>
        </authorList>
    </citation>
    <scope>NUCLEOTIDE SEQUENCE [LARGE SCALE GENOMIC DNA]</scope>
    <source>
        <strain evidence="1 2">5JN-11</strain>
    </source>
</reference>
<protein>
    <recommendedName>
        <fullName evidence="3">Gluconate 2-dehydrogenase subunit 3 family protein</fullName>
    </recommendedName>
</protein>
<dbReference type="InterPro" id="IPR027056">
    <property type="entry name" value="Gluconate_2DH_su3"/>
</dbReference>
<evidence type="ECO:0008006" key="3">
    <source>
        <dbReference type="Google" id="ProtNLM"/>
    </source>
</evidence>
<evidence type="ECO:0000313" key="1">
    <source>
        <dbReference type="EMBL" id="PRD46071.1"/>
    </source>
</evidence>
<keyword evidence="2" id="KW-1185">Reference proteome</keyword>
<dbReference type="EMBL" id="PVBQ01000018">
    <property type="protein sequence ID" value="PRD46071.1"/>
    <property type="molecule type" value="Genomic_DNA"/>
</dbReference>
<accession>A0A2S9IZV3</accession>
<dbReference type="RefSeq" id="WP_105718320.1">
    <property type="nucleotide sequence ID" value="NZ_PVBQ01000018.1"/>
</dbReference>
<sequence length="171" mass="19540">MQRRTALKQLFFIAGGIVLFPSCWGRANKASIALRKLHINAEQENLLAEIVESIIPETDSPGGRTLHLHLFVLKMIDDCHSEEDQQVFVQGLKDWDQEMNDTVGKSFLLASSDQRQSYLMDIEKDKAHPLSGFFMMTKRRAIQGYLNSAYVMKNKLIYELVPGRYNGYAKV</sequence>
<proteinExistence type="predicted"/>
<dbReference type="Proteomes" id="UP000239711">
    <property type="component" value="Unassembled WGS sequence"/>
</dbReference>
<dbReference type="Pfam" id="PF13618">
    <property type="entry name" value="Gluconate_2-dh3"/>
    <property type="match status" value="1"/>
</dbReference>
<name>A0A2S9IZV3_9SPHI</name>
<evidence type="ECO:0000313" key="2">
    <source>
        <dbReference type="Proteomes" id="UP000239711"/>
    </source>
</evidence>
<comment type="caution">
    <text evidence="1">The sequence shown here is derived from an EMBL/GenBank/DDBJ whole genome shotgun (WGS) entry which is preliminary data.</text>
</comment>
<dbReference type="AlphaFoldDB" id="A0A2S9IZV3"/>
<dbReference type="OrthoDB" id="6385145at2"/>